<keyword evidence="3" id="KW-0328">Glycosyltransferase</keyword>
<dbReference type="GO" id="GO:0005737">
    <property type="term" value="C:cytoplasm"/>
    <property type="evidence" value="ECO:0007669"/>
    <property type="project" value="TreeGrafter"/>
</dbReference>
<dbReference type="InterPro" id="IPR020845">
    <property type="entry name" value="AMP-binding_CS"/>
</dbReference>
<feature type="domain" description="AMP-binding enzyme C-terminal" evidence="2">
    <location>
        <begin position="429"/>
        <end position="504"/>
    </location>
</feature>
<dbReference type="GO" id="GO:0031177">
    <property type="term" value="F:phosphopantetheine binding"/>
    <property type="evidence" value="ECO:0007669"/>
    <property type="project" value="TreeGrafter"/>
</dbReference>
<reference evidence="4" key="1">
    <citation type="submission" date="2016-07" db="EMBL/GenBank/DDBJ databases">
        <title>Nontailed viruses are major unrecognized killers of bacteria in the ocean.</title>
        <authorList>
            <person name="Kauffman K."/>
            <person name="Hussain F."/>
            <person name="Yang J."/>
            <person name="Arevalo P."/>
            <person name="Brown J."/>
            <person name="Cutler M."/>
            <person name="Kelly L."/>
            <person name="Polz M.F."/>
        </authorList>
    </citation>
    <scope>NUCLEOTIDE SEQUENCE [LARGE SCALE GENOMIC DNA]</scope>
    <source>
        <strain evidence="4">10N.261.48.A1</strain>
    </source>
</reference>
<dbReference type="Proteomes" id="UP000235554">
    <property type="component" value="Unassembled WGS sequence"/>
</dbReference>
<dbReference type="EMBL" id="MCZJ01000045">
    <property type="protein sequence ID" value="PMM55454.1"/>
    <property type="molecule type" value="Genomic_DNA"/>
</dbReference>
<comment type="caution">
    <text evidence="3">The sequence shown here is derived from an EMBL/GenBank/DDBJ whole genome shotgun (WGS) entry which is preliminary data.</text>
</comment>
<evidence type="ECO:0000259" key="1">
    <source>
        <dbReference type="Pfam" id="PF00501"/>
    </source>
</evidence>
<proteinExistence type="predicted"/>
<dbReference type="AlphaFoldDB" id="A0A855ILZ7"/>
<dbReference type="InterPro" id="IPR025110">
    <property type="entry name" value="AMP-bd_C"/>
</dbReference>
<dbReference type="Gene3D" id="3.30.300.30">
    <property type="match status" value="1"/>
</dbReference>
<sequence length="516" mass="58900">MIKTVHKYLEESARLFPNKIAIQYNDLHNQETITYQSLDKFTNKYSQYIRSLGTFKQEAVAIFMPKKISAIKAMFSILKSGNVYVPLDINSPKSRLNSIVESAKIRIIIVNNDSLHLSAQLFSELKNVKIINIDEEISLSDIDTLTPRQTISVDLAYILFTSGSTGVPKGVMIPHKAINDYIEWCVETYQLSSSDEIANHAPLYFDNSTFDIYTAMKVGATLHLVPDSINQMVPSLIPWLEESKISVFFCVPSVLSMLKQTRRVRPSILLNLKQLLCAGEVLPPQVLRTWMQCLPHVRFVNMYGPTEITVDCTYHIFDEIPDEQTKHLPIGKARDNMELFVLTDEGELTQAPGERGELVVRGESVSYGYLANDLQTKSSFIQNPEHNLYPDKLYRTGDIVEIDKEHVFYFIGRKDSQVKYLGHRIELGEIEATITSLKEISEAVVIFIPKVDSLEDTLGCLVKLKEEFDFELICNRIRESLPKYMNPNKVILFSDEFPRTPNGKYDRAKISIFFDN</sequence>
<dbReference type="CDD" id="cd05930">
    <property type="entry name" value="A_NRPS"/>
    <property type="match status" value="1"/>
</dbReference>
<dbReference type="Pfam" id="PF13193">
    <property type="entry name" value="AMP-binding_C"/>
    <property type="match status" value="1"/>
</dbReference>
<dbReference type="GO" id="GO:0044550">
    <property type="term" value="P:secondary metabolite biosynthetic process"/>
    <property type="evidence" value="ECO:0007669"/>
    <property type="project" value="TreeGrafter"/>
</dbReference>
<dbReference type="Pfam" id="PF00501">
    <property type="entry name" value="AMP-binding"/>
    <property type="match status" value="1"/>
</dbReference>
<dbReference type="NCBIfam" id="TIGR01733">
    <property type="entry name" value="AA-adenyl-dom"/>
    <property type="match status" value="1"/>
</dbReference>
<dbReference type="PANTHER" id="PTHR45527">
    <property type="entry name" value="NONRIBOSOMAL PEPTIDE SYNTHETASE"/>
    <property type="match status" value="1"/>
</dbReference>
<evidence type="ECO:0000259" key="2">
    <source>
        <dbReference type="Pfam" id="PF13193"/>
    </source>
</evidence>
<name>A0A855ILZ7_9VIBR</name>
<dbReference type="SUPFAM" id="SSF56801">
    <property type="entry name" value="Acetyl-CoA synthetase-like"/>
    <property type="match status" value="1"/>
</dbReference>
<protein>
    <submittedName>
        <fullName evidence="3">Amidophosphoribosyltransferase</fullName>
    </submittedName>
</protein>
<organism evidence="3 4">
    <name type="scientific">Vibrio lentus</name>
    <dbReference type="NCBI Taxonomy" id="136468"/>
    <lineage>
        <taxon>Bacteria</taxon>
        <taxon>Pseudomonadati</taxon>
        <taxon>Pseudomonadota</taxon>
        <taxon>Gammaproteobacteria</taxon>
        <taxon>Vibrionales</taxon>
        <taxon>Vibrionaceae</taxon>
        <taxon>Vibrio</taxon>
    </lineage>
</organism>
<dbReference type="InterPro" id="IPR045851">
    <property type="entry name" value="AMP-bd_C_sf"/>
</dbReference>
<dbReference type="GO" id="GO:0016757">
    <property type="term" value="F:glycosyltransferase activity"/>
    <property type="evidence" value="ECO:0007669"/>
    <property type="project" value="UniProtKB-KW"/>
</dbReference>
<dbReference type="InterPro" id="IPR000873">
    <property type="entry name" value="AMP-dep_synth/lig_dom"/>
</dbReference>
<dbReference type="Gene3D" id="3.40.50.12780">
    <property type="entry name" value="N-terminal domain of ligase-like"/>
    <property type="match status" value="1"/>
</dbReference>
<gene>
    <name evidence="3" type="ORF">BCT50_10930</name>
</gene>
<feature type="domain" description="AMP-dependent synthetase/ligase" evidence="1">
    <location>
        <begin position="9"/>
        <end position="370"/>
    </location>
</feature>
<evidence type="ECO:0000313" key="4">
    <source>
        <dbReference type="Proteomes" id="UP000235554"/>
    </source>
</evidence>
<keyword evidence="3" id="KW-0808">Transferase</keyword>
<dbReference type="GO" id="GO:0043041">
    <property type="term" value="P:amino acid activation for nonribosomal peptide biosynthetic process"/>
    <property type="evidence" value="ECO:0007669"/>
    <property type="project" value="TreeGrafter"/>
</dbReference>
<dbReference type="InterPro" id="IPR042099">
    <property type="entry name" value="ANL_N_sf"/>
</dbReference>
<dbReference type="RefSeq" id="WP_102555028.1">
    <property type="nucleotide sequence ID" value="NZ_MCZJ01000045.1"/>
</dbReference>
<dbReference type="PANTHER" id="PTHR45527:SF1">
    <property type="entry name" value="FATTY ACID SYNTHASE"/>
    <property type="match status" value="1"/>
</dbReference>
<accession>A0A855ILZ7</accession>
<evidence type="ECO:0000313" key="3">
    <source>
        <dbReference type="EMBL" id="PMM55454.1"/>
    </source>
</evidence>
<dbReference type="InterPro" id="IPR010071">
    <property type="entry name" value="AA_adenyl_dom"/>
</dbReference>
<dbReference type="PROSITE" id="PS00455">
    <property type="entry name" value="AMP_BINDING"/>
    <property type="match status" value="1"/>
</dbReference>